<evidence type="ECO:0000256" key="3">
    <source>
        <dbReference type="ARBA" id="ARBA00021907"/>
    </source>
</evidence>
<dbReference type="PANTHER" id="PTHR47755">
    <property type="entry name" value="CELL DIVISION PROTEIN FTSX"/>
    <property type="match status" value="1"/>
</dbReference>
<feature type="transmembrane region" description="Helical" evidence="11">
    <location>
        <begin position="190"/>
        <end position="211"/>
    </location>
</feature>
<dbReference type="InterPro" id="IPR003838">
    <property type="entry name" value="ABC3_permease_C"/>
</dbReference>
<comment type="caution">
    <text evidence="14">The sequence shown here is derived from an EMBL/GenBank/DDBJ whole genome shotgun (WGS) entry which is preliminary data.</text>
</comment>
<evidence type="ECO:0000313" key="14">
    <source>
        <dbReference type="EMBL" id="OHA18255.1"/>
    </source>
</evidence>
<reference evidence="14 15" key="1">
    <citation type="journal article" date="2016" name="Nat. Commun.">
        <title>Thousands of microbial genomes shed light on interconnected biogeochemical processes in an aquifer system.</title>
        <authorList>
            <person name="Anantharaman K."/>
            <person name="Brown C.T."/>
            <person name="Hug L.A."/>
            <person name="Sharon I."/>
            <person name="Castelle C.J."/>
            <person name="Probst A.J."/>
            <person name="Thomas B.C."/>
            <person name="Singh A."/>
            <person name="Wilkins M.J."/>
            <person name="Karaoz U."/>
            <person name="Brodie E.L."/>
            <person name="Williams K.H."/>
            <person name="Hubbard S.S."/>
            <person name="Banfield J.F."/>
        </authorList>
    </citation>
    <scope>NUCLEOTIDE SEQUENCE [LARGE SCALE GENOMIC DNA]</scope>
</reference>
<comment type="similarity">
    <text evidence="2 10">Belongs to the ABC-4 integral membrane protein family. FtsX subfamily.</text>
</comment>
<dbReference type="InterPro" id="IPR040690">
    <property type="entry name" value="FtsX_ECD"/>
</dbReference>
<evidence type="ECO:0000256" key="2">
    <source>
        <dbReference type="ARBA" id="ARBA00007379"/>
    </source>
</evidence>
<evidence type="ECO:0000256" key="4">
    <source>
        <dbReference type="ARBA" id="ARBA00022475"/>
    </source>
</evidence>
<dbReference type="Pfam" id="PF02687">
    <property type="entry name" value="FtsX"/>
    <property type="match status" value="1"/>
</dbReference>
<evidence type="ECO:0000256" key="6">
    <source>
        <dbReference type="ARBA" id="ARBA00022692"/>
    </source>
</evidence>
<feature type="transmembrane region" description="Helical" evidence="11">
    <location>
        <begin position="232"/>
        <end position="258"/>
    </location>
</feature>
<dbReference type="Gene3D" id="3.30.70.3040">
    <property type="match status" value="1"/>
</dbReference>
<evidence type="ECO:0000256" key="11">
    <source>
        <dbReference type="SAM" id="Phobius"/>
    </source>
</evidence>
<evidence type="ECO:0000259" key="13">
    <source>
        <dbReference type="Pfam" id="PF18075"/>
    </source>
</evidence>
<dbReference type="STRING" id="1802301.A2664_02210"/>
<accession>A0A1G2M2Y9</accession>
<keyword evidence="8 10" id="KW-0472">Membrane</keyword>
<keyword evidence="4 10" id="KW-1003">Cell membrane</keyword>
<protein>
    <recommendedName>
        <fullName evidence="3 10">Cell division protein FtsX</fullName>
    </recommendedName>
</protein>
<evidence type="ECO:0000256" key="10">
    <source>
        <dbReference type="PIRNR" id="PIRNR003097"/>
    </source>
</evidence>
<keyword evidence="9 10" id="KW-0131">Cell cycle</keyword>
<gene>
    <name evidence="14" type="ORF">A2664_02210</name>
</gene>
<dbReference type="Proteomes" id="UP000178873">
    <property type="component" value="Unassembled WGS sequence"/>
</dbReference>
<feature type="transmembrane region" description="Helical" evidence="11">
    <location>
        <begin position="21"/>
        <end position="43"/>
    </location>
</feature>
<feature type="domain" description="FtsX extracellular" evidence="13">
    <location>
        <begin position="59"/>
        <end position="149"/>
    </location>
</feature>
<dbReference type="PIRSF" id="PIRSF003097">
    <property type="entry name" value="FtsX"/>
    <property type="match status" value="1"/>
</dbReference>
<dbReference type="AlphaFoldDB" id="A0A1G2M2Y9"/>
<name>A0A1G2M2Y9_9BACT</name>
<dbReference type="PANTHER" id="PTHR47755:SF1">
    <property type="entry name" value="CELL DIVISION PROTEIN FTSX"/>
    <property type="match status" value="1"/>
</dbReference>
<dbReference type="EMBL" id="MHRF01000007">
    <property type="protein sequence ID" value="OHA18255.1"/>
    <property type="molecule type" value="Genomic_DNA"/>
</dbReference>
<dbReference type="GO" id="GO:0005886">
    <property type="term" value="C:plasma membrane"/>
    <property type="evidence" value="ECO:0007669"/>
    <property type="project" value="UniProtKB-SubCell"/>
</dbReference>
<proteinExistence type="inferred from homology"/>
<comment type="subcellular location">
    <subcellularLocation>
        <location evidence="1">Cell membrane</location>
        <topology evidence="1">Multi-pass membrane protein</topology>
    </subcellularLocation>
</comment>
<evidence type="ECO:0000313" key="15">
    <source>
        <dbReference type="Proteomes" id="UP000178873"/>
    </source>
</evidence>
<keyword evidence="5 10" id="KW-0132">Cell division</keyword>
<evidence type="ECO:0000256" key="5">
    <source>
        <dbReference type="ARBA" id="ARBA00022618"/>
    </source>
</evidence>
<evidence type="ECO:0000256" key="1">
    <source>
        <dbReference type="ARBA" id="ARBA00004651"/>
    </source>
</evidence>
<sequence>MFWVNVKRVWRAGLINFWRNGFVSVASILVMSITLFVVGSLVFNNALLQSSLDDLKNKVDINVYFITTASEEDILTFKKTIESFPEVALVGYVSRDEALVQFKARHEDDQLILQALDEVGENPLNASLNIKAKDPSQYGSVADFLKQNPLMSQEGTPLIDKVNYSQNKAAIDRLNDIISSSRKSNLARTLVLILASLAVAFNTIRLAIYVTREEISVMRLVGASKTYIRGPFIVVGLIYGLVSALLAIIAFYPITYWFGPLFYPLPVFLTKDVVSELHLFQYYISNFVQIALIIVGCGLALGATSSFLAVRRYLKV</sequence>
<keyword evidence="7 11" id="KW-1133">Transmembrane helix</keyword>
<feature type="transmembrane region" description="Helical" evidence="11">
    <location>
        <begin position="287"/>
        <end position="310"/>
    </location>
</feature>
<evidence type="ECO:0000259" key="12">
    <source>
        <dbReference type="Pfam" id="PF02687"/>
    </source>
</evidence>
<dbReference type="GO" id="GO:0051301">
    <property type="term" value="P:cell division"/>
    <property type="evidence" value="ECO:0007669"/>
    <property type="project" value="UniProtKB-KW"/>
</dbReference>
<dbReference type="Pfam" id="PF18075">
    <property type="entry name" value="FtsX_ECD"/>
    <property type="match status" value="1"/>
</dbReference>
<keyword evidence="6 11" id="KW-0812">Transmembrane</keyword>
<dbReference type="InterPro" id="IPR004513">
    <property type="entry name" value="FtsX"/>
</dbReference>
<evidence type="ECO:0000256" key="9">
    <source>
        <dbReference type="ARBA" id="ARBA00023306"/>
    </source>
</evidence>
<feature type="domain" description="ABC3 transporter permease C-terminal" evidence="12">
    <location>
        <begin position="190"/>
        <end position="315"/>
    </location>
</feature>
<evidence type="ECO:0000256" key="8">
    <source>
        <dbReference type="ARBA" id="ARBA00023136"/>
    </source>
</evidence>
<organism evidence="14 15">
    <name type="scientific">Candidatus Taylorbacteria bacterium RIFCSPHIGHO2_01_FULL_46_22b</name>
    <dbReference type="NCBI Taxonomy" id="1802301"/>
    <lineage>
        <taxon>Bacteria</taxon>
        <taxon>Candidatus Tayloriibacteriota</taxon>
    </lineage>
</organism>
<evidence type="ECO:0000256" key="7">
    <source>
        <dbReference type="ARBA" id="ARBA00022989"/>
    </source>
</evidence>